<feature type="region of interest" description="Disordered" evidence="1">
    <location>
        <begin position="126"/>
        <end position="145"/>
    </location>
</feature>
<dbReference type="KEGG" id="trg:TRUGW13939_04780"/>
<gene>
    <name evidence="2" type="ORF">TRUGW13939_04780</name>
</gene>
<dbReference type="AlphaFoldDB" id="A0A7H8QUH7"/>
<sequence>MSSRRTYSSSRVEARPAERNRIYATPPPPPPEPYHGRQFERAMVQEEYWNSRGSTQVWDPLKEMDSVAARPDTYGRAHTICHESRLEHEYSDPYKKRPQPYTARADADYKAYKRPSEGHRVISQQVHSYKQTPVGRNVSPHEYHRDSLLEGKRLAREGRNMANIAAQSRTGFEQKYPQAYEDREAIKKHAHQGLSQKRSAGNYRDDDTYIDGRLAAWEKQMERRGRHYT</sequence>
<dbReference type="Proteomes" id="UP000509510">
    <property type="component" value="Chromosome II"/>
</dbReference>
<dbReference type="GeneID" id="55992280"/>
<organism evidence="2 3">
    <name type="scientific">Talaromyces rugulosus</name>
    <name type="common">Penicillium rugulosum</name>
    <dbReference type="NCBI Taxonomy" id="121627"/>
    <lineage>
        <taxon>Eukaryota</taxon>
        <taxon>Fungi</taxon>
        <taxon>Dikarya</taxon>
        <taxon>Ascomycota</taxon>
        <taxon>Pezizomycotina</taxon>
        <taxon>Eurotiomycetes</taxon>
        <taxon>Eurotiomycetidae</taxon>
        <taxon>Eurotiales</taxon>
        <taxon>Trichocomaceae</taxon>
        <taxon>Talaromyces</taxon>
        <taxon>Talaromyces sect. Islandici</taxon>
    </lineage>
</organism>
<feature type="compositionally biased region" description="Polar residues" evidence="1">
    <location>
        <begin position="1"/>
        <end position="11"/>
    </location>
</feature>
<evidence type="ECO:0000256" key="1">
    <source>
        <dbReference type="SAM" id="MobiDB-lite"/>
    </source>
</evidence>
<feature type="region of interest" description="Disordered" evidence="1">
    <location>
        <begin position="1"/>
        <end position="36"/>
    </location>
</feature>
<keyword evidence="3" id="KW-1185">Reference proteome</keyword>
<dbReference type="EMBL" id="CP055899">
    <property type="protein sequence ID" value="QKX57662.1"/>
    <property type="molecule type" value="Genomic_DNA"/>
</dbReference>
<accession>A0A7H8QUH7</accession>
<protein>
    <submittedName>
        <fullName evidence="2">Uncharacterized protein</fullName>
    </submittedName>
</protein>
<name>A0A7H8QUH7_TALRU</name>
<feature type="compositionally biased region" description="Basic and acidic residues" evidence="1">
    <location>
        <begin position="12"/>
        <end position="21"/>
    </location>
</feature>
<dbReference type="RefSeq" id="XP_035343840.1">
    <property type="nucleotide sequence ID" value="XM_035487947.1"/>
</dbReference>
<dbReference type="OrthoDB" id="4498107at2759"/>
<reference evidence="3" key="1">
    <citation type="submission" date="2020-06" db="EMBL/GenBank/DDBJ databases">
        <title>A chromosome-scale genome assembly of Talaromyces rugulosus W13939.</title>
        <authorList>
            <person name="Wang B."/>
            <person name="Guo L."/>
            <person name="Ye K."/>
            <person name="Wang L."/>
        </authorList>
    </citation>
    <scope>NUCLEOTIDE SEQUENCE [LARGE SCALE GENOMIC DNA]</scope>
    <source>
        <strain evidence="3">W13939</strain>
    </source>
</reference>
<evidence type="ECO:0000313" key="2">
    <source>
        <dbReference type="EMBL" id="QKX57662.1"/>
    </source>
</evidence>
<evidence type="ECO:0000313" key="3">
    <source>
        <dbReference type="Proteomes" id="UP000509510"/>
    </source>
</evidence>
<proteinExistence type="predicted"/>